<dbReference type="RefSeq" id="WP_024623664.1">
    <property type="nucleotide sequence ID" value="NZ_AYGX02000162.1"/>
</dbReference>
<keyword evidence="6 7" id="KW-0472">Membrane</keyword>
<organism evidence="9 10">
    <name type="scientific">Lactiplantibacillus fabifermentans DSM 21115</name>
    <dbReference type="NCBI Taxonomy" id="1413187"/>
    <lineage>
        <taxon>Bacteria</taxon>
        <taxon>Bacillati</taxon>
        <taxon>Bacillota</taxon>
        <taxon>Bacilli</taxon>
        <taxon>Lactobacillales</taxon>
        <taxon>Lactobacillaceae</taxon>
        <taxon>Lactiplantibacillus</taxon>
    </lineage>
</organism>
<evidence type="ECO:0000256" key="1">
    <source>
        <dbReference type="ARBA" id="ARBA00004651"/>
    </source>
</evidence>
<gene>
    <name evidence="9" type="ORF">DY78_GL001612</name>
</gene>
<dbReference type="InterPro" id="IPR011701">
    <property type="entry name" value="MFS"/>
</dbReference>
<evidence type="ECO:0000256" key="6">
    <source>
        <dbReference type="ARBA" id="ARBA00023136"/>
    </source>
</evidence>
<feature type="transmembrane region" description="Helical" evidence="7">
    <location>
        <begin position="73"/>
        <end position="89"/>
    </location>
</feature>
<evidence type="ECO:0000256" key="2">
    <source>
        <dbReference type="ARBA" id="ARBA00008335"/>
    </source>
</evidence>
<evidence type="ECO:0000313" key="10">
    <source>
        <dbReference type="Proteomes" id="UP000050920"/>
    </source>
</evidence>
<dbReference type="EMBL" id="AYGX02000162">
    <property type="protein sequence ID" value="KRO24687.1"/>
    <property type="molecule type" value="Genomic_DNA"/>
</dbReference>
<feature type="transmembrane region" description="Helical" evidence="7">
    <location>
        <begin position="133"/>
        <end position="153"/>
    </location>
</feature>
<evidence type="ECO:0000256" key="5">
    <source>
        <dbReference type="ARBA" id="ARBA00022989"/>
    </source>
</evidence>
<feature type="transmembrane region" description="Helical" evidence="7">
    <location>
        <begin position="366"/>
        <end position="386"/>
    </location>
</feature>
<feature type="domain" description="Major facilitator superfamily (MFS) profile" evidence="8">
    <location>
        <begin position="8"/>
        <end position="389"/>
    </location>
</feature>
<reference evidence="9 10" key="1">
    <citation type="journal article" date="2015" name="Genome Announc.">
        <title>Expanding the biotechnology potential of lactobacilli through comparative genomics of 213 strains and associated genera.</title>
        <authorList>
            <person name="Sun Z."/>
            <person name="Harris H.M."/>
            <person name="McCann A."/>
            <person name="Guo C."/>
            <person name="Argimon S."/>
            <person name="Zhang W."/>
            <person name="Yang X."/>
            <person name="Jeffery I.B."/>
            <person name="Cooney J.C."/>
            <person name="Kagawa T.F."/>
            <person name="Liu W."/>
            <person name="Song Y."/>
            <person name="Salvetti E."/>
            <person name="Wrobel A."/>
            <person name="Rasinkangas P."/>
            <person name="Parkhill J."/>
            <person name="Rea M.C."/>
            <person name="O'Sullivan O."/>
            <person name="Ritari J."/>
            <person name="Douillard F.P."/>
            <person name="Paul Ross R."/>
            <person name="Yang R."/>
            <person name="Briner A.E."/>
            <person name="Felis G.E."/>
            <person name="de Vos W.M."/>
            <person name="Barrangou R."/>
            <person name="Klaenhammer T.R."/>
            <person name="Caufield P.W."/>
            <person name="Cui Y."/>
            <person name="Zhang H."/>
            <person name="O'Toole P.W."/>
        </authorList>
    </citation>
    <scope>NUCLEOTIDE SEQUENCE [LARGE SCALE GENOMIC DNA]</scope>
    <source>
        <strain evidence="9 10">DSM 21115</strain>
    </source>
</reference>
<evidence type="ECO:0000256" key="7">
    <source>
        <dbReference type="SAM" id="Phobius"/>
    </source>
</evidence>
<evidence type="ECO:0000256" key="4">
    <source>
        <dbReference type="ARBA" id="ARBA00022692"/>
    </source>
</evidence>
<feature type="transmembrane region" description="Helical" evidence="7">
    <location>
        <begin position="303"/>
        <end position="330"/>
    </location>
</feature>
<feature type="transmembrane region" description="Helical" evidence="7">
    <location>
        <begin position="277"/>
        <end position="297"/>
    </location>
</feature>
<dbReference type="InterPro" id="IPR051788">
    <property type="entry name" value="MFS_Transporter"/>
</dbReference>
<comment type="caution">
    <text evidence="9">The sequence shown here is derived from an EMBL/GenBank/DDBJ whole genome shotgun (WGS) entry which is preliminary data.</text>
</comment>
<comment type="subcellular location">
    <subcellularLocation>
        <location evidence="1">Cell membrane</location>
        <topology evidence="1">Multi-pass membrane protein</topology>
    </subcellularLocation>
</comment>
<evidence type="ECO:0000256" key="3">
    <source>
        <dbReference type="ARBA" id="ARBA00022448"/>
    </source>
</evidence>
<dbReference type="InterPro" id="IPR036259">
    <property type="entry name" value="MFS_trans_sf"/>
</dbReference>
<dbReference type="SUPFAM" id="SSF103473">
    <property type="entry name" value="MFS general substrate transporter"/>
    <property type="match status" value="1"/>
</dbReference>
<feature type="transmembrane region" description="Helical" evidence="7">
    <location>
        <begin position="12"/>
        <end position="30"/>
    </location>
</feature>
<evidence type="ECO:0000259" key="8">
    <source>
        <dbReference type="PROSITE" id="PS50850"/>
    </source>
</evidence>
<feature type="transmembrane region" description="Helical" evidence="7">
    <location>
        <begin position="253"/>
        <end position="270"/>
    </location>
</feature>
<protein>
    <submittedName>
        <fullName evidence="9">Permease</fullName>
    </submittedName>
</protein>
<dbReference type="Proteomes" id="UP000050920">
    <property type="component" value="Unassembled WGS sequence"/>
</dbReference>
<dbReference type="InterPro" id="IPR020846">
    <property type="entry name" value="MFS_dom"/>
</dbReference>
<comment type="similarity">
    <text evidence="2">Belongs to the major facilitator superfamily.</text>
</comment>
<dbReference type="GO" id="GO:0005886">
    <property type="term" value="C:plasma membrane"/>
    <property type="evidence" value="ECO:0007669"/>
    <property type="project" value="UniProtKB-SubCell"/>
</dbReference>
<keyword evidence="10" id="KW-1185">Reference proteome</keyword>
<feature type="transmembrane region" description="Helical" evidence="7">
    <location>
        <begin position="42"/>
        <end position="61"/>
    </location>
</feature>
<dbReference type="PROSITE" id="PS50850">
    <property type="entry name" value="MFS"/>
    <property type="match status" value="1"/>
</dbReference>
<feature type="transmembrane region" description="Helical" evidence="7">
    <location>
        <begin position="337"/>
        <end position="360"/>
    </location>
</feature>
<sequence>MKNKYLPTSISLYLNYLIVGMSIIILPQNMDALASQWHTTLAGVAIVISAVGLGRMFISLISGVLSDRFGRQLMIRLGTILTIIFFAGALLSRSLYLAIGFAVLGGIGGAALDSGTYPALMEMFPQHQSIANVVLKAFVAIGQFILPLLISVMVLNRLWYGWSFVLALVILALNIFCLFRFAKFPDDQPATAKKAVTATTPMQHPGNLWIDGVLFAIFGYTADGIFLLVSIWITKYGQTVVQMNDTQARSLVSYYSAGSIICVLVTIWLSHRGVQDIQFLMAYMLTSLVALTILYLFPTPLISTIMAFVVGFSAAGGVMQIALTIMASFFPNGKGTITGLVTTASSVASFTVNVFAGMMANNIANIILFDVGLAAIGFVATILITMRYHYIFGKPSQQLVAKP</sequence>
<feature type="transmembrane region" description="Helical" evidence="7">
    <location>
        <begin position="159"/>
        <end position="179"/>
    </location>
</feature>
<evidence type="ECO:0000313" key="9">
    <source>
        <dbReference type="EMBL" id="KRO24687.1"/>
    </source>
</evidence>
<dbReference type="AlphaFoldDB" id="A0A0R2NFT8"/>
<feature type="transmembrane region" description="Helical" evidence="7">
    <location>
        <begin position="212"/>
        <end position="233"/>
    </location>
</feature>
<keyword evidence="5 7" id="KW-1133">Transmembrane helix</keyword>
<dbReference type="PANTHER" id="PTHR23514:SF3">
    <property type="entry name" value="BYPASS OF STOP CODON PROTEIN 6"/>
    <property type="match status" value="1"/>
</dbReference>
<keyword evidence="4 7" id="KW-0812">Transmembrane</keyword>
<proteinExistence type="inferred from homology"/>
<name>A0A0R2NFT8_9LACO</name>
<dbReference type="PANTHER" id="PTHR23514">
    <property type="entry name" value="BYPASS OF STOP CODON PROTEIN 6"/>
    <property type="match status" value="1"/>
</dbReference>
<accession>A0A0R2NFT8</accession>
<dbReference type="Gene3D" id="1.20.1250.20">
    <property type="entry name" value="MFS general substrate transporter like domains"/>
    <property type="match status" value="1"/>
</dbReference>
<keyword evidence="3" id="KW-0813">Transport</keyword>
<dbReference type="Pfam" id="PF07690">
    <property type="entry name" value="MFS_1"/>
    <property type="match status" value="1"/>
</dbReference>
<dbReference type="GO" id="GO:0022857">
    <property type="term" value="F:transmembrane transporter activity"/>
    <property type="evidence" value="ECO:0007669"/>
    <property type="project" value="InterPro"/>
</dbReference>